<dbReference type="InterPro" id="IPR036388">
    <property type="entry name" value="WH-like_DNA-bd_sf"/>
</dbReference>
<organism evidence="2 3">
    <name type="scientific">Thermodesulfatator autotrophicus</name>
    <dbReference type="NCBI Taxonomy" id="1795632"/>
    <lineage>
        <taxon>Bacteria</taxon>
        <taxon>Pseudomonadati</taxon>
        <taxon>Thermodesulfobacteriota</taxon>
        <taxon>Thermodesulfobacteria</taxon>
        <taxon>Thermodesulfobacteriales</taxon>
        <taxon>Thermodesulfatatoraceae</taxon>
        <taxon>Thermodesulfatator</taxon>
    </lineage>
</organism>
<dbReference type="EMBL" id="LSFI01000044">
    <property type="protein sequence ID" value="OAG27026.1"/>
    <property type="molecule type" value="Genomic_DNA"/>
</dbReference>
<proteinExistence type="predicted"/>
<dbReference type="RefSeq" id="WP_068543131.1">
    <property type="nucleotide sequence ID" value="NZ_LSFI01000044.1"/>
</dbReference>
<protein>
    <recommendedName>
        <fullName evidence="1">Uncharacterized ATP-binding protein MJ1010-like C-terminal domain-containing protein</fullName>
    </recommendedName>
</protein>
<dbReference type="AlphaFoldDB" id="A0A177E5N6"/>
<accession>A0A177E5N6</accession>
<keyword evidence="3" id="KW-1185">Reference proteome</keyword>
<name>A0A177E5N6_9BACT</name>
<reference evidence="2 3" key="1">
    <citation type="submission" date="2016-02" db="EMBL/GenBank/DDBJ databases">
        <title>Draft genome sequence of Thermodesulfatator sp. S606.</title>
        <authorList>
            <person name="Lai Q."/>
            <person name="Cao J."/>
            <person name="Dupont S."/>
            <person name="Shao Z."/>
            <person name="Jebbar M."/>
            <person name="Alain K."/>
        </authorList>
    </citation>
    <scope>NUCLEOTIDE SEQUENCE [LARGE SCALE GENOMIC DNA]</scope>
    <source>
        <strain evidence="2 3">S606</strain>
    </source>
</reference>
<comment type="caution">
    <text evidence="2">The sequence shown here is derived from an EMBL/GenBank/DDBJ whole genome shotgun (WGS) entry which is preliminary data.</text>
</comment>
<dbReference type="Gene3D" id="1.10.10.10">
    <property type="entry name" value="Winged helix-like DNA-binding domain superfamily/Winged helix DNA-binding domain"/>
    <property type="match status" value="1"/>
</dbReference>
<feature type="domain" description="Uncharacterized ATP-binding protein MJ1010-like C-terminal" evidence="1">
    <location>
        <begin position="16"/>
        <end position="104"/>
    </location>
</feature>
<evidence type="ECO:0000259" key="1">
    <source>
        <dbReference type="Pfam" id="PF21690"/>
    </source>
</evidence>
<dbReference type="Proteomes" id="UP000076964">
    <property type="component" value="Unassembled WGS sequence"/>
</dbReference>
<dbReference type="InterPro" id="IPR049081">
    <property type="entry name" value="MJ1010-like_2nd"/>
</dbReference>
<dbReference type="STRING" id="1795632.TH606_09095"/>
<gene>
    <name evidence="2" type="ORF">TH606_09095</name>
</gene>
<evidence type="ECO:0000313" key="2">
    <source>
        <dbReference type="EMBL" id="OAG27026.1"/>
    </source>
</evidence>
<evidence type="ECO:0000313" key="3">
    <source>
        <dbReference type="Proteomes" id="UP000076964"/>
    </source>
</evidence>
<dbReference type="Pfam" id="PF21690">
    <property type="entry name" value="MJ1010-like_2nd"/>
    <property type="match status" value="1"/>
</dbReference>
<sequence>MIKLFERKKRGEEEREALSGMLKDEKARLEWIRLKKLRKKEDGKEIWRFLLNFKDGWEIGKSIVEEDFDKLLFWVEENVLFYNPVEGTVRHQSRLLWHTIRKVV</sequence>